<evidence type="ECO:0000256" key="8">
    <source>
        <dbReference type="ARBA" id="ARBA00023136"/>
    </source>
</evidence>
<keyword evidence="8 9" id="KW-0472">Membrane</keyword>
<dbReference type="GO" id="GO:0015444">
    <property type="term" value="F:P-type magnesium transporter activity"/>
    <property type="evidence" value="ECO:0007669"/>
    <property type="project" value="InterPro"/>
</dbReference>
<keyword evidence="3" id="KW-0597">Phosphoprotein</keyword>
<dbReference type="Gene3D" id="1.20.1110.10">
    <property type="entry name" value="Calcium-transporting ATPase, transmembrane domain"/>
    <property type="match status" value="1"/>
</dbReference>
<feature type="domain" description="Cation-transporting P-type ATPase C-terminal" evidence="10">
    <location>
        <begin position="98"/>
        <end position="170"/>
    </location>
</feature>
<evidence type="ECO:0000256" key="3">
    <source>
        <dbReference type="ARBA" id="ARBA00022553"/>
    </source>
</evidence>
<dbReference type="Pfam" id="PF00689">
    <property type="entry name" value="Cation_ATPase_C"/>
    <property type="match status" value="1"/>
</dbReference>
<comment type="caution">
    <text evidence="11">The sequence shown here is derived from an EMBL/GenBank/DDBJ whole genome shotgun (WGS) entry which is preliminary data.</text>
</comment>
<comment type="subcellular location">
    <subcellularLocation>
        <location evidence="1">Cell membrane</location>
        <topology evidence="1">Multi-pass membrane protein</topology>
    </subcellularLocation>
</comment>
<dbReference type="AlphaFoldDB" id="A0A0F9XBX6"/>
<dbReference type="PANTHER" id="PTHR24093">
    <property type="entry name" value="CATION TRANSPORTING ATPASE"/>
    <property type="match status" value="1"/>
</dbReference>
<evidence type="ECO:0000259" key="10">
    <source>
        <dbReference type="Pfam" id="PF00689"/>
    </source>
</evidence>
<dbReference type="Gene3D" id="3.40.50.1000">
    <property type="entry name" value="HAD superfamily/HAD-like"/>
    <property type="match status" value="1"/>
</dbReference>
<dbReference type="InterPro" id="IPR023298">
    <property type="entry name" value="ATPase_P-typ_TM_dom_sf"/>
</dbReference>
<dbReference type="PRINTS" id="PR01836">
    <property type="entry name" value="MGATPASE"/>
</dbReference>
<protein>
    <submittedName>
        <fullName evidence="11">Magnesium-translocating P-type ATPase</fullName>
    </submittedName>
</protein>
<dbReference type="InterPro" id="IPR006415">
    <property type="entry name" value="P-type_ATPase_IIIB"/>
</dbReference>
<sequence length="176" mass="19773">MSLKEHGGQTVSMLGDGINDCIALRFADVGISVNNAVNVAKDCTDVILTEKSLSIIVAGVRTGRLTHRNTIKYIKMVASSNFGNALSVHIACVRLPYQPMTSLQILVQNLLYDVSHVALPWDRVDEDYLSRPQAWDTLDLLRFILLLSSLSCTIDMCTFSLGWYYYGIRSRWTRVR</sequence>
<dbReference type="PANTHER" id="PTHR24093:SF128">
    <property type="entry name" value="MAGNESIUM-TRANSPORTING ATPASE, P-TYPE 1"/>
    <property type="match status" value="1"/>
</dbReference>
<evidence type="ECO:0000256" key="5">
    <source>
        <dbReference type="ARBA" id="ARBA00022723"/>
    </source>
</evidence>
<dbReference type="InterPro" id="IPR006068">
    <property type="entry name" value="ATPase_P-typ_cation-transptr_C"/>
</dbReference>
<dbReference type="SUPFAM" id="SSF81665">
    <property type="entry name" value="Calcium ATPase, transmembrane domain M"/>
    <property type="match status" value="1"/>
</dbReference>
<evidence type="ECO:0000256" key="2">
    <source>
        <dbReference type="ARBA" id="ARBA00022475"/>
    </source>
</evidence>
<evidence type="ECO:0000256" key="7">
    <source>
        <dbReference type="ARBA" id="ARBA00022989"/>
    </source>
</evidence>
<evidence type="ECO:0000313" key="12">
    <source>
        <dbReference type="Proteomes" id="UP000034112"/>
    </source>
</evidence>
<gene>
    <name evidence="11" type="ORF">THAR02_09705</name>
</gene>
<keyword evidence="2" id="KW-1003">Cell membrane</keyword>
<organism evidence="11 12">
    <name type="scientific">Trichoderma harzianum</name>
    <name type="common">Hypocrea lixii</name>
    <dbReference type="NCBI Taxonomy" id="5544"/>
    <lineage>
        <taxon>Eukaryota</taxon>
        <taxon>Fungi</taxon>
        <taxon>Dikarya</taxon>
        <taxon>Ascomycota</taxon>
        <taxon>Pezizomycotina</taxon>
        <taxon>Sordariomycetes</taxon>
        <taxon>Hypocreomycetidae</taxon>
        <taxon>Hypocreales</taxon>
        <taxon>Hypocreaceae</taxon>
        <taxon>Trichoderma</taxon>
    </lineage>
</organism>
<keyword evidence="7 9" id="KW-1133">Transmembrane helix</keyword>
<dbReference type="Proteomes" id="UP000034112">
    <property type="component" value="Unassembled WGS sequence"/>
</dbReference>
<reference evidence="12" key="1">
    <citation type="journal article" date="2015" name="Genome Announc.">
        <title>Draft whole-genome sequence of the biocontrol agent Trichoderma harzianum T6776.</title>
        <authorList>
            <person name="Baroncelli R."/>
            <person name="Piaggeschi G."/>
            <person name="Fiorini L."/>
            <person name="Bertolini E."/>
            <person name="Zapparata A."/>
            <person name="Pe M.E."/>
            <person name="Sarrocco S."/>
            <person name="Vannacci G."/>
        </authorList>
    </citation>
    <scope>NUCLEOTIDE SEQUENCE [LARGE SCALE GENOMIC DNA]</scope>
    <source>
        <strain evidence="12">T6776</strain>
    </source>
</reference>
<evidence type="ECO:0000313" key="11">
    <source>
        <dbReference type="EMBL" id="KKO98182.1"/>
    </source>
</evidence>
<evidence type="ECO:0000256" key="6">
    <source>
        <dbReference type="ARBA" id="ARBA00022842"/>
    </source>
</evidence>
<evidence type="ECO:0000256" key="9">
    <source>
        <dbReference type="SAM" id="Phobius"/>
    </source>
</evidence>
<name>A0A0F9XBX6_TRIHA</name>
<accession>A0A0F9XBX6</accession>
<dbReference type="EMBL" id="JOKZ01000449">
    <property type="protein sequence ID" value="KKO98182.1"/>
    <property type="molecule type" value="Genomic_DNA"/>
</dbReference>
<keyword evidence="4 9" id="KW-0812">Transmembrane</keyword>
<feature type="transmembrane region" description="Helical" evidence="9">
    <location>
        <begin position="140"/>
        <end position="166"/>
    </location>
</feature>
<dbReference type="GO" id="GO:0005886">
    <property type="term" value="C:plasma membrane"/>
    <property type="evidence" value="ECO:0007669"/>
    <property type="project" value="UniProtKB-SubCell"/>
</dbReference>
<evidence type="ECO:0000256" key="1">
    <source>
        <dbReference type="ARBA" id="ARBA00004651"/>
    </source>
</evidence>
<dbReference type="InterPro" id="IPR023214">
    <property type="entry name" value="HAD_sf"/>
</dbReference>
<keyword evidence="5" id="KW-0479">Metal-binding</keyword>
<keyword evidence="6" id="KW-0460">Magnesium</keyword>
<dbReference type="GO" id="GO:0046872">
    <property type="term" value="F:metal ion binding"/>
    <property type="evidence" value="ECO:0007669"/>
    <property type="project" value="UniProtKB-KW"/>
</dbReference>
<dbReference type="InterPro" id="IPR036412">
    <property type="entry name" value="HAD-like_sf"/>
</dbReference>
<evidence type="ECO:0000256" key="4">
    <source>
        <dbReference type="ARBA" id="ARBA00022692"/>
    </source>
</evidence>
<dbReference type="SUPFAM" id="SSF56784">
    <property type="entry name" value="HAD-like"/>
    <property type="match status" value="1"/>
</dbReference>
<proteinExistence type="predicted"/>
<dbReference type="OrthoDB" id="158672at2759"/>